<dbReference type="Pfam" id="PF02021">
    <property type="entry name" value="UPF0102"/>
    <property type="match status" value="1"/>
</dbReference>
<proteinExistence type="inferred from homology"/>
<organism evidence="3">
    <name type="scientific">Gulosibacter sediminis</name>
    <dbReference type="NCBI Taxonomy" id="1729695"/>
    <lineage>
        <taxon>Bacteria</taxon>
        <taxon>Bacillati</taxon>
        <taxon>Actinomycetota</taxon>
        <taxon>Actinomycetes</taxon>
        <taxon>Micrococcales</taxon>
        <taxon>Microbacteriaceae</taxon>
        <taxon>Gulosibacter</taxon>
    </lineage>
</organism>
<gene>
    <name evidence="3" type="ORF">M3M28_02715</name>
</gene>
<dbReference type="HAMAP" id="MF_00048">
    <property type="entry name" value="UPF0102"/>
    <property type="match status" value="1"/>
</dbReference>
<dbReference type="SUPFAM" id="SSF52980">
    <property type="entry name" value="Restriction endonuclease-like"/>
    <property type="match status" value="1"/>
</dbReference>
<dbReference type="CDD" id="cd20736">
    <property type="entry name" value="PoNe_Nuclease"/>
    <property type="match status" value="1"/>
</dbReference>
<comment type="similarity">
    <text evidence="1 2">Belongs to the UPF0102 family.</text>
</comment>
<name>A0ABY4N1R4_9MICO</name>
<dbReference type="NCBIfam" id="NF009154">
    <property type="entry name" value="PRK12497.3-3"/>
    <property type="match status" value="1"/>
</dbReference>
<sequence>MARHITLGREGEELAAKYLADAGFDIIDRNWRCADGEVDIVARGEGYLVFIEVKTRSSIGSGHPLDAITPTKITRMTRVAYRWLDEHPGPFVPIRLDVVSIVMPRLASSSLLHIEGVGE</sequence>
<dbReference type="PANTHER" id="PTHR34039">
    <property type="entry name" value="UPF0102 PROTEIN YRAN"/>
    <property type="match status" value="1"/>
</dbReference>
<dbReference type="NCBIfam" id="NF009150">
    <property type="entry name" value="PRK12497.1-3"/>
    <property type="match status" value="1"/>
</dbReference>
<reference evidence="3" key="1">
    <citation type="submission" date="2022-05" db="EMBL/GenBank/DDBJ databases">
        <title>Complete genome sequence of toluene-degrading Gulosibacter sediminis strain ACHW.36C.</title>
        <authorList>
            <person name="Wai A.C."/>
            <person name="Lai G.K."/>
            <person name="Griffin S.D."/>
            <person name="Leung F.C."/>
        </authorList>
    </citation>
    <scope>NUCLEOTIDE SEQUENCE [LARGE SCALE GENOMIC DNA]</scope>
    <source>
        <strain evidence="3">ACHW.36C</strain>
    </source>
</reference>
<accession>A0ABY4N1R4</accession>
<evidence type="ECO:0000313" key="3">
    <source>
        <dbReference type="EMBL" id="UQN15397.1"/>
    </source>
</evidence>
<protein>
    <recommendedName>
        <fullName evidence="2">UPF0102 protein M3M28_02715</fullName>
    </recommendedName>
</protein>
<dbReference type="InterPro" id="IPR003509">
    <property type="entry name" value="UPF0102_YraN-like"/>
</dbReference>
<dbReference type="InterPro" id="IPR011856">
    <property type="entry name" value="tRNA_endonuc-like_dom_sf"/>
</dbReference>
<evidence type="ECO:0000256" key="2">
    <source>
        <dbReference type="HAMAP-Rule" id="MF_00048"/>
    </source>
</evidence>
<dbReference type="EMBL" id="CP097160">
    <property type="protein sequence ID" value="UQN15397.1"/>
    <property type="molecule type" value="Genomic_DNA"/>
</dbReference>
<evidence type="ECO:0000256" key="1">
    <source>
        <dbReference type="ARBA" id="ARBA00006738"/>
    </source>
</evidence>
<dbReference type="PANTHER" id="PTHR34039:SF1">
    <property type="entry name" value="UPF0102 PROTEIN YRAN"/>
    <property type="match status" value="1"/>
</dbReference>
<dbReference type="InterPro" id="IPR011335">
    <property type="entry name" value="Restrct_endonuc-II-like"/>
</dbReference>
<dbReference type="Gene3D" id="3.40.1350.10">
    <property type="match status" value="1"/>
</dbReference>